<evidence type="ECO:0000313" key="7">
    <source>
        <dbReference type="EMBL" id="KAK7695936.1"/>
    </source>
</evidence>
<reference evidence="7 8" key="1">
    <citation type="submission" date="2022-09" db="EMBL/GenBank/DDBJ databases">
        <authorList>
            <person name="Palmer J.M."/>
        </authorList>
    </citation>
    <scope>NUCLEOTIDE SEQUENCE [LARGE SCALE GENOMIC DNA]</scope>
    <source>
        <strain evidence="7 8">DSM 7382</strain>
    </source>
</reference>
<feature type="region of interest" description="Disordered" evidence="6">
    <location>
        <begin position="150"/>
        <end position="373"/>
    </location>
</feature>
<accession>A0AAW0GTM6</accession>
<feature type="compositionally biased region" description="Gly residues" evidence="6">
    <location>
        <begin position="337"/>
        <end position="347"/>
    </location>
</feature>
<evidence type="ECO:0000256" key="4">
    <source>
        <dbReference type="ARBA" id="ARBA00023187"/>
    </source>
</evidence>
<proteinExistence type="inferred from homology"/>
<keyword evidence="3" id="KW-0507">mRNA processing</keyword>
<comment type="caution">
    <text evidence="7">The sequence shown here is derived from an EMBL/GenBank/DDBJ whole genome shotgun (WGS) entry which is preliminary data.</text>
</comment>
<keyword evidence="8" id="KW-1185">Reference proteome</keyword>
<name>A0AAW0GTM6_9APHY</name>
<gene>
    <name evidence="7" type="ORF">QCA50_000575</name>
</gene>
<feature type="compositionally biased region" description="Polar residues" evidence="6">
    <location>
        <begin position="150"/>
        <end position="181"/>
    </location>
</feature>
<dbReference type="GO" id="GO:0005634">
    <property type="term" value="C:nucleus"/>
    <property type="evidence" value="ECO:0007669"/>
    <property type="project" value="UniProtKB-SubCell"/>
</dbReference>
<organism evidence="7 8">
    <name type="scientific">Cerrena zonata</name>
    <dbReference type="NCBI Taxonomy" id="2478898"/>
    <lineage>
        <taxon>Eukaryota</taxon>
        <taxon>Fungi</taxon>
        <taxon>Dikarya</taxon>
        <taxon>Basidiomycota</taxon>
        <taxon>Agaricomycotina</taxon>
        <taxon>Agaricomycetes</taxon>
        <taxon>Polyporales</taxon>
        <taxon>Cerrenaceae</taxon>
        <taxon>Cerrena</taxon>
    </lineage>
</organism>
<dbReference type="Proteomes" id="UP001385951">
    <property type="component" value="Unassembled WGS sequence"/>
</dbReference>
<dbReference type="GO" id="GO:0016556">
    <property type="term" value="P:mRNA modification"/>
    <property type="evidence" value="ECO:0007669"/>
    <property type="project" value="InterPro"/>
</dbReference>
<keyword evidence="5" id="KW-0539">Nucleus</keyword>
<dbReference type="GO" id="GO:0008380">
    <property type="term" value="P:RNA splicing"/>
    <property type="evidence" value="ECO:0007669"/>
    <property type="project" value="UniProtKB-KW"/>
</dbReference>
<dbReference type="EMBL" id="JASBNA010000001">
    <property type="protein sequence ID" value="KAK7695936.1"/>
    <property type="molecule type" value="Genomic_DNA"/>
</dbReference>
<feature type="compositionally biased region" description="Basic and acidic residues" evidence="6">
    <location>
        <begin position="247"/>
        <end position="256"/>
    </location>
</feature>
<comment type="similarity">
    <text evidence="2">Belongs to the fl(2)d family.</text>
</comment>
<dbReference type="GO" id="GO:0006397">
    <property type="term" value="P:mRNA processing"/>
    <property type="evidence" value="ECO:0007669"/>
    <property type="project" value="UniProtKB-KW"/>
</dbReference>
<dbReference type="GO" id="GO:0000381">
    <property type="term" value="P:regulation of alternative mRNA splicing, via spliceosome"/>
    <property type="evidence" value="ECO:0007669"/>
    <property type="project" value="InterPro"/>
</dbReference>
<feature type="compositionally biased region" description="Basic and acidic residues" evidence="6">
    <location>
        <begin position="263"/>
        <end position="330"/>
    </location>
</feature>
<comment type="subcellular location">
    <subcellularLocation>
        <location evidence="1">Nucleus</location>
    </subcellularLocation>
</comment>
<sequence length="373" mass="42423">MDLPSPREVELETLVRQRDAQIIELTDEVTQLRQYLTTQPGPNATDSLSLPPALVALLLPHISDQTSTSGSSSSTVTTALTQRVKVLQEENDELYELLKSSETGRLKDDVRALRRVVQKLEGALRESHQTVHSLSSEVEKFHGLAMAQHRPSNYNPHAQPQSPVTAQTQLPSQSSNATNGQRKLPPTGPRAHKKPRIADAPIPPRPNAPFPASHKMYNRQQSSANRRNDSHERSPRPNQAKKAWHASKMEVDEPPRSRSPNLGRDRQRDRDRDRERERERERDRERVPERDERDREDNRDRTRDRPKDRDREKDRDRNSKRDRGDRDRTSRRYGNAIGNGGNGGGGSSMREPPQSRNSSSYGGERTLAERLGV</sequence>
<dbReference type="Pfam" id="PF17098">
    <property type="entry name" value="Wtap"/>
    <property type="match status" value="1"/>
</dbReference>
<evidence type="ECO:0000256" key="1">
    <source>
        <dbReference type="ARBA" id="ARBA00004123"/>
    </source>
</evidence>
<evidence type="ECO:0000256" key="6">
    <source>
        <dbReference type="SAM" id="MobiDB-lite"/>
    </source>
</evidence>
<protein>
    <submittedName>
        <fullName evidence="7">Uncharacterized protein</fullName>
    </submittedName>
</protein>
<keyword evidence="4" id="KW-0508">mRNA splicing</keyword>
<dbReference type="AlphaFoldDB" id="A0AAW0GTM6"/>
<dbReference type="InterPro" id="IPR033757">
    <property type="entry name" value="WTAP"/>
</dbReference>
<feature type="compositionally biased region" description="Basic and acidic residues" evidence="6">
    <location>
        <begin position="226"/>
        <end position="235"/>
    </location>
</feature>
<evidence type="ECO:0000256" key="5">
    <source>
        <dbReference type="ARBA" id="ARBA00023242"/>
    </source>
</evidence>
<evidence type="ECO:0000313" key="8">
    <source>
        <dbReference type="Proteomes" id="UP001385951"/>
    </source>
</evidence>
<evidence type="ECO:0000256" key="2">
    <source>
        <dbReference type="ARBA" id="ARBA00010313"/>
    </source>
</evidence>
<evidence type="ECO:0000256" key="3">
    <source>
        <dbReference type="ARBA" id="ARBA00022664"/>
    </source>
</evidence>